<dbReference type="GO" id="GO:0004674">
    <property type="term" value="F:protein serine/threonine kinase activity"/>
    <property type="evidence" value="ECO:0007669"/>
    <property type="project" value="UniProtKB-KW"/>
</dbReference>
<keyword evidence="5" id="KW-0418">Kinase</keyword>
<dbReference type="AlphaFoldDB" id="A0A7W9NKS4"/>
<proteinExistence type="predicted"/>
<dbReference type="Pfam" id="PF00069">
    <property type="entry name" value="Pkinase"/>
    <property type="match status" value="1"/>
</dbReference>
<evidence type="ECO:0000256" key="1">
    <source>
        <dbReference type="ARBA" id="ARBA00022574"/>
    </source>
</evidence>
<dbReference type="SUPFAM" id="SSF50998">
    <property type="entry name" value="Quinoprotein alcohol dehydrogenase-like"/>
    <property type="match status" value="1"/>
</dbReference>
<dbReference type="RefSeq" id="WP_184867718.1">
    <property type="nucleotide sequence ID" value="NZ_BAAAWY010000041.1"/>
</dbReference>
<comment type="caution">
    <text evidence="5">The sequence shown here is derived from an EMBL/GenBank/DDBJ whole genome shotgun (WGS) entry which is preliminary data.</text>
</comment>
<dbReference type="CDD" id="cd14014">
    <property type="entry name" value="STKc_PknB_like"/>
    <property type="match status" value="1"/>
</dbReference>
<feature type="repeat" description="TPR" evidence="3">
    <location>
        <begin position="293"/>
        <end position="326"/>
    </location>
</feature>
<sequence>MAWQPGETVLGLYEVKDVRSGGMGVVHRVRHLGWQVDLAVKTPRPEWMTTPADRRHFEREAGTWVNLGLHPHTVNCVYVRTIDATPRVFAEWVDGGSLAEAVAKGRLDDPASILDIAIQTAWGLAHAHEAGLVHQDVKPANVMLEPDGTVKVTDFGLAKALQTDEEAPAGVSFAGRTREYCSPEQADAMAGRPGVRITAATDVWSWAVTVLEMFAGRRPTNFGEAAGEALTTLLDEGLPMPAKVVALLRTCFADDPEQRPTALDVAAQLIDLYGDVVGTAYGRQAPKPARLLADGLSNQALSLLDLGRVEEAEELWQRAVGADPYHLPSVYNQGLHKWRTGSRTGEEVVSDLEAASSADPANSLGPLLLGAVQLERHENERAGELLRKAAAADPSSMDAQTALAALDNRPPRIAIDLEHEGVTAVALSADGQQVLFGDKKGRLVLWTPAKGTGRRAQHVLTRRGDPVQAVAMSADATVGAIIRQGAVELWDLARRRQRPGLRDAGGVCAVAVSADGSHYATGQVSGLVSVWTVEHERQVAAMRAHAGRIDSLALSPDGRRVVSASFRDRDSSVRAWDVATNSLTAALSGPQRGTLHGVPKYSSELDIGAVSLDASHAVVAWWHGPLTTWDTRNGVVVSEVPTRYADIYTMVVAGTTMMTTYEPPVRVFDAPTGRCLRVVGRDLKPDAQFVKAAAITADARVAALASDYAGIALRSLPAADYQAPWCYARPRAAHELVSTEDTFRSRMDRVKELVEREQFAAAGEVLRTIREVPGFARNHEVREAWARLGPHGTRSRLLGGWFLYEYAADGEFTQPPVVLLRQDGRYSVSCRWTGEVDVWDFLAAERLLTFDRGEGGMARDVRFAVDGLLVLVLTTAGTIRQLNLADGGKRIFTKDTGRLTAFDVDATGTGIVIGDETGTLRVRDLPRGNVLAEMKAFPGRIHTVAMSPDGRHVAALGSTGGDENEIHVWAGEPPGPTWTLKSRSADEGLRFSPDGRLLFVSFGLSTGVWDAATGEFRHSVRCGTSLIGPQQRLALSGDGRLAATPGEKGLSVWRTDTGEVHRSLPVPDLIQAYVLSADGTFAVTANNARQIQVWDLRTGGCLREMEGHRADIHRMMLSDDGGKLLTTDIGSSMCGWELVWDYDFR</sequence>
<evidence type="ECO:0000256" key="3">
    <source>
        <dbReference type="PROSITE-ProRule" id="PRU00339"/>
    </source>
</evidence>
<feature type="domain" description="Protein kinase" evidence="4">
    <location>
        <begin position="12"/>
        <end position="273"/>
    </location>
</feature>
<evidence type="ECO:0000313" key="5">
    <source>
        <dbReference type="EMBL" id="MBB5896004.1"/>
    </source>
</evidence>
<reference evidence="5 6" key="1">
    <citation type="submission" date="2020-08" db="EMBL/GenBank/DDBJ databases">
        <title>Sequencing the genomes of 1000 actinobacteria strains.</title>
        <authorList>
            <person name="Klenk H.-P."/>
        </authorList>
    </citation>
    <scope>NUCLEOTIDE SEQUENCE [LARGE SCALE GENOMIC DNA]</scope>
    <source>
        <strain evidence="5 6">DSM 43851</strain>
    </source>
</reference>
<dbReference type="SMART" id="SM00320">
    <property type="entry name" value="WD40"/>
    <property type="match status" value="8"/>
</dbReference>
<dbReference type="SMART" id="SM00220">
    <property type="entry name" value="S_TKc"/>
    <property type="match status" value="1"/>
</dbReference>
<dbReference type="InterPro" id="IPR011990">
    <property type="entry name" value="TPR-like_helical_dom_sf"/>
</dbReference>
<keyword evidence="5" id="KW-0808">Transferase</keyword>
<dbReference type="EMBL" id="JACHIR010000001">
    <property type="protein sequence ID" value="MBB5896004.1"/>
    <property type="molecule type" value="Genomic_DNA"/>
</dbReference>
<dbReference type="SUPFAM" id="SSF48452">
    <property type="entry name" value="TPR-like"/>
    <property type="match status" value="1"/>
</dbReference>
<dbReference type="PANTHER" id="PTHR19848:SF7">
    <property type="entry name" value="F-BOX AND WD-40 DOMAIN PROTEIN 7"/>
    <property type="match status" value="1"/>
</dbReference>
<dbReference type="Pfam" id="PF00400">
    <property type="entry name" value="WD40"/>
    <property type="match status" value="1"/>
</dbReference>
<protein>
    <submittedName>
        <fullName evidence="5">WD40 repeat protein/serine/threonine protein kinase</fullName>
    </submittedName>
</protein>
<dbReference type="PROSITE" id="PS50005">
    <property type="entry name" value="TPR"/>
    <property type="match status" value="1"/>
</dbReference>
<keyword evidence="1" id="KW-0853">WD repeat</keyword>
<dbReference type="InterPro" id="IPR001680">
    <property type="entry name" value="WD40_rpt"/>
</dbReference>
<dbReference type="InterPro" id="IPR011047">
    <property type="entry name" value="Quinoprotein_ADH-like_sf"/>
</dbReference>
<name>A0A7W9NKS4_9PSEU</name>
<organism evidence="5 6">
    <name type="scientific">Kutzneria kofuensis</name>
    <dbReference type="NCBI Taxonomy" id="103725"/>
    <lineage>
        <taxon>Bacteria</taxon>
        <taxon>Bacillati</taxon>
        <taxon>Actinomycetota</taxon>
        <taxon>Actinomycetes</taxon>
        <taxon>Pseudonocardiales</taxon>
        <taxon>Pseudonocardiaceae</taxon>
        <taxon>Kutzneria</taxon>
    </lineage>
</organism>
<keyword evidence="5" id="KW-0723">Serine/threonine-protein kinase</keyword>
<keyword evidence="6" id="KW-1185">Reference proteome</keyword>
<evidence type="ECO:0000313" key="6">
    <source>
        <dbReference type="Proteomes" id="UP000585638"/>
    </source>
</evidence>
<dbReference type="GO" id="GO:0005524">
    <property type="term" value="F:ATP binding"/>
    <property type="evidence" value="ECO:0007669"/>
    <property type="project" value="InterPro"/>
</dbReference>
<dbReference type="Gene3D" id="1.25.40.10">
    <property type="entry name" value="Tetratricopeptide repeat domain"/>
    <property type="match status" value="1"/>
</dbReference>
<dbReference type="SUPFAM" id="SSF56112">
    <property type="entry name" value="Protein kinase-like (PK-like)"/>
    <property type="match status" value="1"/>
</dbReference>
<dbReference type="InterPro" id="IPR000719">
    <property type="entry name" value="Prot_kinase_dom"/>
</dbReference>
<gene>
    <name evidence="5" type="ORF">BJ998_007200</name>
</gene>
<dbReference type="Gene3D" id="2.130.10.10">
    <property type="entry name" value="YVTN repeat-like/Quinoprotein amine dehydrogenase"/>
    <property type="match status" value="4"/>
</dbReference>
<accession>A0A7W9NKS4</accession>
<dbReference type="PANTHER" id="PTHR19848">
    <property type="entry name" value="WD40 REPEAT PROTEIN"/>
    <property type="match status" value="1"/>
</dbReference>
<dbReference type="InterPro" id="IPR015943">
    <property type="entry name" value="WD40/YVTN_repeat-like_dom_sf"/>
</dbReference>
<evidence type="ECO:0000256" key="2">
    <source>
        <dbReference type="ARBA" id="ARBA00022737"/>
    </source>
</evidence>
<dbReference type="PROSITE" id="PS50011">
    <property type="entry name" value="PROTEIN_KINASE_DOM"/>
    <property type="match status" value="1"/>
</dbReference>
<dbReference type="InterPro" id="IPR011009">
    <property type="entry name" value="Kinase-like_dom_sf"/>
</dbReference>
<keyword evidence="2" id="KW-0677">Repeat</keyword>
<dbReference type="Gene3D" id="1.10.510.10">
    <property type="entry name" value="Transferase(Phosphotransferase) domain 1"/>
    <property type="match status" value="1"/>
</dbReference>
<dbReference type="SUPFAM" id="SSF69322">
    <property type="entry name" value="Tricorn protease domain 2"/>
    <property type="match status" value="1"/>
</dbReference>
<dbReference type="PROSITE" id="PS00108">
    <property type="entry name" value="PROTEIN_KINASE_ST"/>
    <property type="match status" value="1"/>
</dbReference>
<dbReference type="InterPro" id="IPR008271">
    <property type="entry name" value="Ser/Thr_kinase_AS"/>
</dbReference>
<dbReference type="Proteomes" id="UP000585638">
    <property type="component" value="Unassembled WGS sequence"/>
</dbReference>
<dbReference type="InterPro" id="IPR019734">
    <property type="entry name" value="TPR_rpt"/>
</dbReference>
<evidence type="ECO:0000259" key="4">
    <source>
        <dbReference type="PROSITE" id="PS50011"/>
    </source>
</evidence>
<keyword evidence="3" id="KW-0802">TPR repeat</keyword>